<organism evidence="1 2">
    <name type="scientific">Zophobas morio</name>
    <dbReference type="NCBI Taxonomy" id="2755281"/>
    <lineage>
        <taxon>Eukaryota</taxon>
        <taxon>Metazoa</taxon>
        <taxon>Ecdysozoa</taxon>
        <taxon>Arthropoda</taxon>
        <taxon>Hexapoda</taxon>
        <taxon>Insecta</taxon>
        <taxon>Pterygota</taxon>
        <taxon>Neoptera</taxon>
        <taxon>Endopterygota</taxon>
        <taxon>Coleoptera</taxon>
        <taxon>Polyphaga</taxon>
        <taxon>Cucujiformia</taxon>
        <taxon>Tenebrionidae</taxon>
        <taxon>Zophobas</taxon>
    </lineage>
</organism>
<sequence length="85" mass="9884">SRKGINRVVLAGWITAKIAIRLPTTKKIRARVYKGNKEETTVIGMYYASLLHKLREVIEDNRREMFRFIPLQLLKLQFVSVALLV</sequence>
<evidence type="ECO:0000313" key="2">
    <source>
        <dbReference type="Proteomes" id="UP001168821"/>
    </source>
</evidence>
<keyword evidence="2" id="KW-1185">Reference proteome</keyword>
<dbReference type="EMBL" id="JALNTZ010002376">
    <property type="protein sequence ID" value="KAJ3617943.1"/>
    <property type="molecule type" value="Genomic_DNA"/>
</dbReference>
<comment type="caution">
    <text evidence="1">The sequence shown here is derived from an EMBL/GenBank/DDBJ whole genome shotgun (WGS) entry which is preliminary data.</text>
</comment>
<name>A0AA38HII6_9CUCU</name>
<accession>A0AA38HII6</accession>
<dbReference type="AlphaFoldDB" id="A0AA38HII6"/>
<dbReference type="Proteomes" id="UP001168821">
    <property type="component" value="Unassembled WGS sequence"/>
</dbReference>
<gene>
    <name evidence="1" type="ORF">Zmor_008786</name>
</gene>
<protein>
    <submittedName>
        <fullName evidence="1">Uncharacterized protein</fullName>
    </submittedName>
</protein>
<proteinExistence type="predicted"/>
<evidence type="ECO:0000313" key="1">
    <source>
        <dbReference type="EMBL" id="KAJ3617943.1"/>
    </source>
</evidence>
<feature type="non-terminal residue" evidence="1">
    <location>
        <position position="1"/>
    </location>
</feature>
<reference evidence="1" key="1">
    <citation type="journal article" date="2023" name="G3 (Bethesda)">
        <title>Whole genome assemblies of Zophobas morio and Tenebrio molitor.</title>
        <authorList>
            <person name="Kaur S."/>
            <person name="Stinson S.A."/>
            <person name="diCenzo G.C."/>
        </authorList>
    </citation>
    <scope>NUCLEOTIDE SEQUENCE</scope>
    <source>
        <strain evidence="1">QUZm001</strain>
    </source>
</reference>